<dbReference type="Pfam" id="PF12913">
    <property type="entry name" value="SH3_6"/>
    <property type="match status" value="1"/>
</dbReference>
<keyword evidence="2" id="KW-0645">Protease</keyword>
<comment type="caution">
    <text evidence="6">The sequence shown here is derived from an EMBL/GenBank/DDBJ whole genome shotgun (WGS) entry which is preliminary data.</text>
</comment>
<evidence type="ECO:0000256" key="3">
    <source>
        <dbReference type="ARBA" id="ARBA00022801"/>
    </source>
</evidence>
<evidence type="ECO:0000256" key="1">
    <source>
        <dbReference type="ARBA" id="ARBA00007074"/>
    </source>
</evidence>
<dbReference type="AlphaFoldDB" id="I9P219"/>
<evidence type="ECO:0000256" key="4">
    <source>
        <dbReference type="ARBA" id="ARBA00022807"/>
    </source>
</evidence>
<evidence type="ECO:0000313" key="6">
    <source>
        <dbReference type="EMBL" id="EIW88982.1"/>
    </source>
</evidence>
<organism evidence="6 7">
    <name type="scientific">Alishewanella agri BL06</name>
    <dbReference type="NCBI Taxonomy" id="1195246"/>
    <lineage>
        <taxon>Bacteria</taxon>
        <taxon>Pseudomonadati</taxon>
        <taxon>Pseudomonadota</taxon>
        <taxon>Gammaproteobacteria</taxon>
        <taxon>Alteromonadales</taxon>
        <taxon>Alteromonadaceae</taxon>
        <taxon>Alishewanella</taxon>
    </lineage>
</organism>
<evidence type="ECO:0000313" key="7">
    <source>
        <dbReference type="Proteomes" id="UP000035062"/>
    </source>
</evidence>
<dbReference type="PIRSF" id="PIRSF019015">
    <property type="entry name" value="P60_peptidase_YkfC"/>
    <property type="match status" value="1"/>
</dbReference>
<dbReference type="STRING" id="1195246.AGRI_09350"/>
<protein>
    <submittedName>
        <fullName evidence="6">NLP/P60</fullName>
    </submittedName>
</protein>
<feature type="domain" description="NlpC/P60" evidence="5">
    <location>
        <begin position="314"/>
        <end position="445"/>
    </location>
</feature>
<comment type="similarity">
    <text evidence="1">Belongs to the peptidase C40 family.</text>
</comment>
<keyword evidence="3" id="KW-0378">Hydrolase</keyword>
<dbReference type="InterPro" id="IPR038765">
    <property type="entry name" value="Papain-like_cys_pep_sf"/>
</dbReference>
<dbReference type="InterPro" id="IPR027017">
    <property type="entry name" value="P60_peptidase_YkfC"/>
</dbReference>
<dbReference type="EMBL" id="AKKU01000015">
    <property type="protein sequence ID" value="EIW88982.1"/>
    <property type="molecule type" value="Genomic_DNA"/>
</dbReference>
<keyword evidence="4" id="KW-0788">Thiol protease</keyword>
<evidence type="ECO:0000256" key="2">
    <source>
        <dbReference type="ARBA" id="ARBA00022670"/>
    </source>
</evidence>
<dbReference type="InterPro" id="IPR000064">
    <property type="entry name" value="NLP_P60_dom"/>
</dbReference>
<dbReference type="GO" id="GO:0006508">
    <property type="term" value="P:proteolysis"/>
    <property type="evidence" value="ECO:0007669"/>
    <property type="project" value="UniProtKB-KW"/>
</dbReference>
<dbReference type="SUPFAM" id="SSF54001">
    <property type="entry name" value="Cysteine proteinases"/>
    <property type="match status" value="1"/>
</dbReference>
<name>I9P219_9ALTE</name>
<dbReference type="Pfam" id="PF00877">
    <property type="entry name" value="NLPC_P60"/>
    <property type="match status" value="1"/>
</dbReference>
<dbReference type="eggNOG" id="COG0791">
    <property type="taxonomic scope" value="Bacteria"/>
</dbReference>
<dbReference type="RefSeq" id="WP_008984717.1">
    <property type="nucleotide sequence ID" value="NZ_AKKU01000015.1"/>
</dbReference>
<proteinExistence type="inferred from homology"/>
<dbReference type="Gene3D" id="3.90.1720.10">
    <property type="entry name" value="endopeptidase domain like (from Nostoc punctiforme)"/>
    <property type="match status" value="1"/>
</dbReference>
<dbReference type="PATRIC" id="fig|1195246.3.peg.1843"/>
<dbReference type="InterPro" id="IPR039439">
    <property type="entry name" value="SH3b1_dom"/>
</dbReference>
<sequence length="468" mass="52131">MKQKQRLNSLLSRALQLMTLCCILLLSKAYSQTFSSDIPLLQPQHLTAEYWLAKVADADQVLLSVEQINEFNRQTFLQQPEMLAISEIPMSRSASELSAVLQKVSAPPGSARFFADGRQLGAADWVPLLQQLNPEAIQADNPTRFGLVTQRALMRAVPSELRVFNEAMALDLNRFQETAVFVGEPVAVLHQSLDGNWLLVQNYHYTGWVPTTAIALGRREQVLAYADAKPFLVVTGARAKTNFVPGQAAISELQLDMGVRLPLLDAAVLGHNIHGQNPHASHIVQLPVRDANGQLVLVPALIGRNQDVSIGYLPYTTRNVVQQAFKYLGQRYGWGYDYNSVDCTGFLVDIFRTFGLLMPRNSGEQGYGGFGQNQRFDESLPVADKLAKVHNAKVGDFIYRPGHVMLYLGQSQGEPFVIHAVYDLAYYQADGQFYRGTLNGVAVTPLTPLYLSEEQSYLQRLYNIKSLR</sequence>
<dbReference type="PROSITE" id="PS51935">
    <property type="entry name" value="NLPC_P60"/>
    <property type="match status" value="1"/>
</dbReference>
<accession>I9P219</accession>
<reference evidence="6 7" key="1">
    <citation type="journal article" date="2012" name="J. Bacteriol.">
        <title>Genome Sequence of Pectin-Degrading Alishewanella agri, Isolated from Landfill Soil.</title>
        <authorList>
            <person name="Kim J."/>
            <person name="Jung J."/>
            <person name="Sung J.S."/>
            <person name="Chun J."/>
            <person name="Park W."/>
        </authorList>
    </citation>
    <scope>NUCLEOTIDE SEQUENCE [LARGE SCALE GENOMIC DNA]</scope>
    <source>
        <strain evidence="6 7">BL06</strain>
    </source>
</reference>
<dbReference type="GO" id="GO:0008234">
    <property type="term" value="F:cysteine-type peptidase activity"/>
    <property type="evidence" value="ECO:0007669"/>
    <property type="project" value="UniProtKB-KW"/>
</dbReference>
<gene>
    <name evidence="6" type="ORF">AGRI_09350</name>
</gene>
<keyword evidence="7" id="KW-1185">Reference proteome</keyword>
<evidence type="ECO:0000259" key="5">
    <source>
        <dbReference type="PROSITE" id="PS51935"/>
    </source>
</evidence>
<dbReference type="Proteomes" id="UP000035062">
    <property type="component" value="Unassembled WGS sequence"/>
</dbReference>